<dbReference type="Gene3D" id="3.40.50.300">
    <property type="entry name" value="P-loop containing nucleotide triphosphate hydrolases"/>
    <property type="match status" value="1"/>
</dbReference>
<comment type="caution">
    <text evidence="5">The sequence shown here is derived from an EMBL/GenBank/DDBJ whole genome shotgun (WGS) entry which is preliminary data.</text>
</comment>
<dbReference type="PANTHER" id="PTHR42781">
    <property type="entry name" value="SPERMIDINE/PUTRESCINE IMPORT ATP-BINDING PROTEIN POTA"/>
    <property type="match status" value="1"/>
</dbReference>
<dbReference type="GO" id="GO:0005524">
    <property type="term" value="F:ATP binding"/>
    <property type="evidence" value="ECO:0007669"/>
    <property type="project" value="UniProtKB-KW"/>
</dbReference>
<evidence type="ECO:0000259" key="4">
    <source>
        <dbReference type="PROSITE" id="PS50893"/>
    </source>
</evidence>
<evidence type="ECO:0000256" key="3">
    <source>
        <dbReference type="ARBA" id="ARBA00022840"/>
    </source>
</evidence>
<dbReference type="SMART" id="SM00382">
    <property type="entry name" value="AAA"/>
    <property type="match status" value="1"/>
</dbReference>
<dbReference type="Pfam" id="PF00005">
    <property type="entry name" value="ABC_tran"/>
    <property type="match status" value="1"/>
</dbReference>
<accession>A0A644TGH0</accession>
<proteinExistence type="predicted"/>
<name>A0A644TGH0_9ZZZZ</name>
<dbReference type="GO" id="GO:0016887">
    <property type="term" value="F:ATP hydrolysis activity"/>
    <property type="evidence" value="ECO:0007669"/>
    <property type="project" value="InterPro"/>
</dbReference>
<sequence length="210" mass="24029">MLEVDFTKCFPGFSVTSSFTMNNKILALLGPSGAGKTTVLRCIAGLERPERGYIRNNGITLFSDAEGVFVPPRRRKIGYVVQEYALFPHMNVKKNIFYGVYADDENTGPLYKKLIDTLKIEHLVERDIKHLSGGEKQRVALARALMIRPQMLLLDESFSALDERMRQQLQQELQTLQRLWNIPIIMVTHSLQEAKIMADQIIFVDKENEN</sequence>
<evidence type="ECO:0000313" key="5">
    <source>
        <dbReference type="EMBL" id="MPL65799.1"/>
    </source>
</evidence>
<evidence type="ECO:0000256" key="2">
    <source>
        <dbReference type="ARBA" id="ARBA00022741"/>
    </source>
</evidence>
<dbReference type="PANTHER" id="PTHR42781:SF4">
    <property type="entry name" value="SPERMIDINE_PUTRESCINE IMPORT ATP-BINDING PROTEIN POTA"/>
    <property type="match status" value="1"/>
</dbReference>
<dbReference type="SUPFAM" id="SSF52540">
    <property type="entry name" value="P-loop containing nucleoside triphosphate hydrolases"/>
    <property type="match status" value="1"/>
</dbReference>
<keyword evidence="1" id="KW-0813">Transport</keyword>
<reference evidence="5" key="1">
    <citation type="submission" date="2019-08" db="EMBL/GenBank/DDBJ databases">
        <authorList>
            <person name="Kucharzyk K."/>
            <person name="Murdoch R.W."/>
            <person name="Higgins S."/>
            <person name="Loffler F."/>
        </authorList>
    </citation>
    <scope>NUCLEOTIDE SEQUENCE</scope>
</reference>
<protein>
    <submittedName>
        <fullName evidence="5">Spermidine/putrescine import ATP-binding protein PotA</fullName>
    </submittedName>
</protein>
<dbReference type="InterPro" id="IPR027417">
    <property type="entry name" value="P-loop_NTPase"/>
</dbReference>
<keyword evidence="2" id="KW-0547">Nucleotide-binding</keyword>
<dbReference type="PROSITE" id="PS00211">
    <property type="entry name" value="ABC_TRANSPORTER_1"/>
    <property type="match status" value="1"/>
</dbReference>
<dbReference type="InterPro" id="IPR017871">
    <property type="entry name" value="ABC_transporter-like_CS"/>
</dbReference>
<dbReference type="PROSITE" id="PS50893">
    <property type="entry name" value="ABC_TRANSPORTER_2"/>
    <property type="match status" value="1"/>
</dbReference>
<dbReference type="EMBL" id="VSSQ01000029">
    <property type="protein sequence ID" value="MPL65799.1"/>
    <property type="molecule type" value="Genomic_DNA"/>
</dbReference>
<dbReference type="InterPro" id="IPR003593">
    <property type="entry name" value="AAA+_ATPase"/>
</dbReference>
<organism evidence="5">
    <name type="scientific">bioreactor metagenome</name>
    <dbReference type="NCBI Taxonomy" id="1076179"/>
    <lineage>
        <taxon>unclassified sequences</taxon>
        <taxon>metagenomes</taxon>
        <taxon>ecological metagenomes</taxon>
    </lineage>
</organism>
<gene>
    <name evidence="5" type="primary">potA_3</name>
    <name evidence="5" type="ORF">SDC9_11463</name>
</gene>
<feature type="domain" description="ABC transporter" evidence="4">
    <location>
        <begin position="1"/>
        <end position="210"/>
    </location>
</feature>
<dbReference type="InterPro" id="IPR003439">
    <property type="entry name" value="ABC_transporter-like_ATP-bd"/>
</dbReference>
<dbReference type="AlphaFoldDB" id="A0A644TGH0"/>
<evidence type="ECO:0000256" key="1">
    <source>
        <dbReference type="ARBA" id="ARBA00022448"/>
    </source>
</evidence>
<dbReference type="InterPro" id="IPR050093">
    <property type="entry name" value="ABC_SmlMolc_Importer"/>
</dbReference>
<keyword evidence="3 5" id="KW-0067">ATP-binding</keyword>